<dbReference type="SUPFAM" id="SSF81343">
    <property type="entry name" value="Fumarate reductase respiratory complex transmembrane subunits"/>
    <property type="match status" value="1"/>
</dbReference>
<accession>K6GKT7</accession>
<proteinExistence type="predicted"/>
<dbReference type="AlphaFoldDB" id="K6GKT7"/>
<sequence>MSVPTTATHEGLPVGKLSAYLDWVQMLTGAVLILFMWSHLILVSSILLGAKVMNALAWFFEATYMAQVGGPLIFLTFLVHFVLAARKIPFNTKQQRVMLSNAQRLRHADTWLWVVQAVTA</sequence>
<evidence type="ECO:0000313" key="3">
    <source>
        <dbReference type="Proteomes" id="UP000006272"/>
    </source>
</evidence>
<dbReference type="Proteomes" id="UP000006272">
    <property type="component" value="Unassembled WGS sequence"/>
</dbReference>
<protein>
    <submittedName>
        <fullName evidence="2">Uncharacterized protein</fullName>
    </submittedName>
</protein>
<feature type="transmembrane region" description="Helical" evidence="1">
    <location>
        <begin position="26"/>
        <end position="50"/>
    </location>
</feature>
<name>K6GKT7_9BACT</name>
<feature type="transmembrane region" description="Helical" evidence="1">
    <location>
        <begin position="62"/>
        <end position="85"/>
    </location>
</feature>
<dbReference type="InterPro" id="IPR034804">
    <property type="entry name" value="SQR/QFR_C/D"/>
</dbReference>
<reference evidence="2 3" key="1">
    <citation type="submission" date="2012-07" db="EMBL/GenBank/DDBJ databases">
        <title>Draft genome sequence of Desulfovibrio magneticus str. Maddingley MBC34 obtained from a metagenomic sequence of a methanogenic enrichment isolated from coal-seam formation water in Victoria, Australia.</title>
        <authorList>
            <person name="Greenfield P."/>
            <person name="Hendry P."/>
            <person name="Li D."/>
            <person name="Rosewarne C.P."/>
            <person name="Tran-Dinh N."/>
            <person name="Elbourne L.D.H."/>
            <person name="Paulsen I.T."/>
            <person name="Midgley D.J."/>
        </authorList>
    </citation>
    <scope>NUCLEOTIDE SEQUENCE [LARGE SCALE GENOMIC DNA]</scope>
    <source>
        <strain evidence="3">Maddingley MBC34</strain>
    </source>
</reference>
<keyword evidence="1" id="KW-0472">Membrane</keyword>
<dbReference type="EMBL" id="ALAO01000401">
    <property type="protein sequence ID" value="EKO37545.1"/>
    <property type="molecule type" value="Genomic_DNA"/>
</dbReference>
<dbReference type="Gene3D" id="1.20.1300.10">
    <property type="entry name" value="Fumarate reductase/succinate dehydrogenase, transmembrane subunit"/>
    <property type="match status" value="1"/>
</dbReference>
<gene>
    <name evidence="2" type="ORF">B193_3781</name>
</gene>
<dbReference type="GO" id="GO:0016020">
    <property type="term" value="C:membrane"/>
    <property type="evidence" value="ECO:0007669"/>
    <property type="project" value="InterPro"/>
</dbReference>
<organism evidence="2 3">
    <name type="scientific">Solidesulfovibrio magneticus str. Maddingley MBC34</name>
    <dbReference type="NCBI Taxonomy" id="1206767"/>
    <lineage>
        <taxon>Bacteria</taxon>
        <taxon>Pseudomonadati</taxon>
        <taxon>Thermodesulfobacteriota</taxon>
        <taxon>Desulfovibrionia</taxon>
        <taxon>Desulfovibrionales</taxon>
        <taxon>Desulfovibrionaceae</taxon>
        <taxon>Solidesulfovibrio</taxon>
    </lineage>
</organism>
<evidence type="ECO:0000256" key="1">
    <source>
        <dbReference type="SAM" id="Phobius"/>
    </source>
</evidence>
<evidence type="ECO:0000313" key="2">
    <source>
        <dbReference type="EMBL" id="EKO37545.1"/>
    </source>
</evidence>
<comment type="caution">
    <text evidence="2">The sequence shown here is derived from an EMBL/GenBank/DDBJ whole genome shotgun (WGS) entry which is preliminary data.</text>
</comment>
<feature type="non-terminal residue" evidence="2">
    <location>
        <position position="120"/>
    </location>
</feature>
<keyword evidence="1" id="KW-1133">Transmembrane helix</keyword>
<keyword evidence="1" id="KW-0812">Transmembrane</keyword>